<dbReference type="Gene3D" id="3.40.50.1010">
    <property type="entry name" value="5'-nuclease"/>
    <property type="match status" value="1"/>
</dbReference>
<dbReference type="CDD" id="cd11297">
    <property type="entry name" value="PIN_LabA-like_N_1"/>
    <property type="match status" value="1"/>
</dbReference>
<protein>
    <submittedName>
        <fullName evidence="3">NYN domain-containing protein</fullName>
    </submittedName>
</protein>
<dbReference type="CDD" id="cd10146">
    <property type="entry name" value="LabA_like_C"/>
    <property type="match status" value="1"/>
</dbReference>
<dbReference type="InterPro" id="IPR021139">
    <property type="entry name" value="NYN"/>
</dbReference>
<evidence type="ECO:0000256" key="1">
    <source>
        <dbReference type="SAM" id="MobiDB-lite"/>
    </source>
</evidence>
<feature type="region of interest" description="Disordered" evidence="1">
    <location>
        <begin position="146"/>
        <end position="180"/>
    </location>
</feature>
<dbReference type="PANTHER" id="PTHR35811">
    <property type="entry name" value="SLR1870 PROTEIN"/>
    <property type="match status" value="1"/>
</dbReference>
<dbReference type="Pfam" id="PF01936">
    <property type="entry name" value="NYN"/>
    <property type="match status" value="1"/>
</dbReference>
<evidence type="ECO:0000313" key="3">
    <source>
        <dbReference type="EMBL" id="HIV00875.1"/>
    </source>
</evidence>
<dbReference type="GO" id="GO:0004540">
    <property type="term" value="F:RNA nuclease activity"/>
    <property type="evidence" value="ECO:0007669"/>
    <property type="project" value="InterPro"/>
</dbReference>
<proteinExistence type="predicted"/>
<name>A0A9D1NDL6_9FIRM</name>
<reference evidence="3" key="2">
    <citation type="journal article" date="2021" name="PeerJ">
        <title>Extensive microbial diversity within the chicken gut microbiome revealed by metagenomics and culture.</title>
        <authorList>
            <person name="Gilroy R."/>
            <person name="Ravi A."/>
            <person name="Getino M."/>
            <person name="Pursley I."/>
            <person name="Horton D.L."/>
            <person name="Alikhan N.F."/>
            <person name="Baker D."/>
            <person name="Gharbi K."/>
            <person name="Hall N."/>
            <person name="Watson M."/>
            <person name="Adriaenssens E.M."/>
            <person name="Foster-Nyarko E."/>
            <person name="Jarju S."/>
            <person name="Secka A."/>
            <person name="Antonio M."/>
            <person name="Oren A."/>
            <person name="Chaudhuri R.R."/>
            <person name="La Ragione R."/>
            <person name="Hildebrand F."/>
            <person name="Pallen M.J."/>
        </authorList>
    </citation>
    <scope>NUCLEOTIDE SEQUENCE</scope>
    <source>
        <strain evidence="3">23406</strain>
    </source>
</reference>
<dbReference type="EMBL" id="DVOH01000057">
    <property type="protein sequence ID" value="HIV00875.1"/>
    <property type="molecule type" value="Genomic_DNA"/>
</dbReference>
<sequence>MEKINKKVAVLIDAENAASKHAKQIFDTMSNYGEIVVKRIFADWSRRNVSGWKEQIAEFSITTKQQFSFASKKNSSDLSLIIDAMVLLFERDIDIFCLVSSDSDFTRLVQELRERGKTVVGMGSRNAVKAFVNAFSEFFYLGEAEEGQEKDEKEDKEPEKPVVKTKPEPRQNDGREPRKRYLLSREQHKALKDIVNSLIDEDGTALYTKINVMMKAKYSDFVPQNFGCETVSKLIEKLLPELRDFKVGRRPIQGNEGAYIMYLERK</sequence>
<reference evidence="3" key="1">
    <citation type="submission" date="2020-10" db="EMBL/GenBank/DDBJ databases">
        <authorList>
            <person name="Gilroy R."/>
        </authorList>
    </citation>
    <scope>NUCLEOTIDE SEQUENCE</scope>
    <source>
        <strain evidence="3">23406</strain>
    </source>
</reference>
<dbReference type="Gene3D" id="3.30.420.610">
    <property type="entry name" value="LOTUS domain-like"/>
    <property type="match status" value="1"/>
</dbReference>
<accession>A0A9D1NDL6</accession>
<comment type="caution">
    <text evidence="3">The sequence shown here is derived from an EMBL/GenBank/DDBJ whole genome shotgun (WGS) entry which is preliminary data.</text>
</comment>
<gene>
    <name evidence="3" type="ORF">IAB14_07170</name>
</gene>
<feature type="compositionally biased region" description="Basic and acidic residues" evidence="1">
    <location>
        <begin position="150"/>
        <end position="176"/>
    </location>
</feature>
<dbReference type="AlphaFoldDB" id="A0A9D1NDL6"/>
<dbReference type="PANTHER" id="PTHR35811:SF1">
    <property type="entry name" value="HTH OST-TYPE DOMAIN-CONTAINING PROTEIN"/>
    <property type="match status" value="1"/>
</dbReference>
<feature type="domain" description="NYN" evidence="2">
    <location>
        <begin position="7"/>
        <end position="141"/>
    </location>
</feature>
<evidence type="ECO:0000259" key="2">
    <source>
        <dbReference type="Pfam" id="PF01936"/>
    </source>
</evidence>
<evidence type="ECO:0000313" key="4">
    <source>
        <dbReference type="Proteomes" id="UP000886891"/>
    </source>
</evidence>
<dbReference type="Proteomes" id="UP000886891">
    <property type="component" value="Unassembled WGS sequence"/>
</dbReference>
<dbReference type="InterPro" id="IPR041966">
    <property type="entry name" value="LOTUS-like"/>
</dbReference>
<organism evidence="3 4">
    <name type="scientific">Candidatus Stercoripulliclostridium merdipullorum</name>
    <dbReference type="NCBI Taxonomy" id="2840952"/>
    <lineage>
        <taxon>Bacteria</taxon>
        <taxon>Bacillati</taxon>
        <taxon>Bacillota</taxon>
        <taxon>Clostridia</taxon>
        <taxon>Eubacteriales</taxon>
        <taxon>Candidatus Stercoripulliclostridium</taxon>
    </lineage>
</organism>